<evidence type="ECO:0000313" key="2">
    <source>
        <dbReference type="Proteomes" id="UP000772434"/>
    </source>
</evidence>
<keyword evidence="2" id="KW-1185">Reference proteome</keyword>
<dbReference type="OrthoDB" id="2914104at2759"/>
<evidence type="ECO:0000313" key="1">
    <source>
        <dbReference type="EMBL" id="KAF9065151.1"/>
    </source>
</evidence>
<name>A0A9P5PGX6_9AGAR</name>
<protein>
    <submittedName>
        <fullName evidence="1">Uncharacterized protein</fullName>
    </submittedName>
</protein>
<dbReference type="AlphaFoldDB" id="A0A9P5PGX6"/>
<accession>A0A9P5PGX6</accession>
<dbReference type="EMBL" id="JADNRY010000108">
    <property type="protein sequence ID" value="KAF9065151.1"/>
    <property type="molecule type" value="Genomic_DNA"/>
</dbReference>
<sequence length="135" mass="15929">MVEMEPKLSSGEPIDVESPLTRSELTHIRCGYLSLRCWWSQLASKPPSFKHSPRCMYPEKCSYAWRLKFEGLAETEKIPFPKVDGIRRLQEVQKCLTVDPFLTKFMPETCRHNALQELQKCRENLLRQLHHHFDL</sequence>
<gene>
    <name evidence="1" type="ORF">BDP27DRAFT_1332365</name>
</gene>
<proteinExistence type="predicted"/>
<dbReference type="Proteomes" id="UP000772434">
    <property type="component" value="Unassembled WGS sequence"/>
</dbReference>
<reference evidence="1" key="1">
    <citation type="submission" date="2020-11" db="EMBL/GenBank/DDBJ databases">
        <authorList>
            <consortium name="DOE Joint Genome Institute"/>
            <person name="Ahrendt S."/>
            <person name="Riley R."/>
            <person name="Andreopoulos W."/>
            <person name="Labutti K."/>
            <person name="Pangilinan J."/>
            <person name="Ruiz-Duenas F.J."/>
            <person name="Barrasa J.M."/>
            <person name="Sanchez-Garcia M."/>
            <person name="Camarero S."/>
            <person name="Miyauchi S."/>
            <person name="Serrano A."/>
            <person name="Linde D."/>
            <person name="Babiker R."/>
            <person name="Drula E."/>
            <person name="Ayuso-Fernandez I."/>
            <person name="Pacheco R."/>
            <person name="Padilla G."/>
            <person name="Ferreira P."/>
            <person name="Barriuso J."/>
            <person name="Kellner H."/>
            <person name="Castanera R."/>
            <person name="Alfaro M."/>
            <person name="Ramirez L."/>
            <person name="Pisabarro A.G."/>
            <person name="Kuo A."/>
            <person name="Tritt A."/>
            <person name="Lipzen A."/>
            <person name="He G."/>
            <person name="Yan M."/>
            <person name="Ng V."/>
            <person name="Cullen D."/>
            <person name="Martin F."/>
            <person name="Rosso M.-N."/>
            <person name="Henrissat B."/>
            <person name="Hibbett D."/>
            <person name="Martinez A.T."/>
            <person name="Grigoriev I.V."/>
        </authorList>
    </citation>
    <scope>NUCLEOTIDE SEQUENCE</scope>
    <source>
        <strain evidence="1">AH 40177</strain>
    </source>
</reference>
<comment type="caution">
    <text evidence="1">The sequence shown here is derived from an EMBL/GenBank/DDBJ whole genome shotgun (WGS) entry which is preliminary data.</text>
</comment>
<organism evidence="1 2">
    <name type="scientific">Rhodocollybia butyracea</name>
    <dbReference type="NCBI Taxonomy" id="206335"/>
    <lineage>
        <taxon>Eukaryota</taxon>
        <taxon>Fungi</taxon>
        <taxon>Dikarya</taxon>
        <taxon>Basidiomycota</taxon>
        <taxon>Agaricomycotina</taxon>
        <taxon>Agaricomycetes</taxon>
        <taxon>Agaricomycetidae</taxon>
        <taxon>Agaricales</taxon>
        <taxon>Marasmiineae</taxon>
        <taxon>Omphalotaceae</taxon>
        <taxon>Rhodocollybia</taxon>
    </lineage>
</organism>